<comment type="caution">
    <text evidence="1">The sequence shown here is derived from an EMBL/GenBank/DDBJ whole genome shotgun (WGS) entry which is preliminary data.</text>
</comment>
<evidence type="ECO:0000313" key="1">
    <source>
        <dbReference type="EMBL" id="TCO32170.1"/>
    </source>
</evidence>
<dbReference type="RefSeq" id="WP_132186896.1">
    <property type="nucleotide sequence ID" value="NZ_SLWM01000001.1"/>
</dbReference>
<accession>A0ABY2BVC0</accession>
<name>A0ABY2BVC0_9ACTN</name>
<evidence type="ECO:0000313" key="2">
    <source>
        <dbReference type="Proteomes" id="UP000295818"/>
    </source>
</evidence>
<evidence type="ECO:0008006" key="3">
    <source>
        <dbReference type="Google" id="ProtNLM"/>
    </source>
</evidence>
<gene>
    <name evidence="1" type="ORF">EV644_101813</name>
</gene>
<keyword evidence="2" id="KW-1185">Reference proteome</keyword>
<dbReference type="InterPro" id="IPR011044">
    <property type="entry name" value="Quino_amine_DH_bsu"/>
</dbReference>
<organism evidence="1 2">
    <name type="scientific">Kribbella orskensis</name>
    <dbReference type="NCBI Taxonomy" id="2512216"/>
    <lineage>
        <taxon>Bacteria</taxon>
        <taxon>Bacillati</taxon>
        <taxon>Actinomycetota</taxon>
        <taxon>Actinomycetes</taxon>
        <taxon>Propionibacteriales</taxon>
        <taxon>Kribbellaceae</taxon>
        <taxon>Kribbella</taxon>
    </lineage>
</organism>
<dbReference type="EMBL" id="SLWM01000001">
    <property type="protein sequence ID" value="TCO32170.1"/>
    <property type="molecule type" value="Genomic_DNA"/>
</dbReference>
<sequence>MRLRGIALGGLALITMVSTGVVLAGSSSADEPELLKSVGTQLPVQDFRAIELDEDRGRLYLAQGAGSDLPLVVTDLDGVLKTKVPAVTGASDVVLSDDRGTLLVTQDFDHVTAVDADTLVPSARYDAPAGACVYSAEPAGDKIVGAYVDCGIGSGGLLVWSTPNTAPVVYTGGPNYHPVIDASPGGRGLIVAGDTGYSPVSTYVIDVSGATPTIVSKRDNTGSNLIDYTLSPDGTEVVETVGSPYEHHSYRLPDLSDATVYPSGVYPGDAAWSGDSSTVAVARSNTGSNDADVLFYAKGSTTPTYAVDFRRGDVLWQGTLLVNSTGTRAWAVTYDDVYQNTQLLHSFGPSHPPKAPTTDIDISARTGSGKNKSTAYVTVTWTSPMSRPGGSTNQQFLRVYASTDGATERLIGNPELTATGTFTTTYALPRGTTTLTARYTDFENWYPSASPTTSLTR</sequence>
<protein>
    <recommendedName>
        <fullName evidence="3">Fibronectin type-III domain-containing protein</fullName>
    </recommendedName>
</protein>
<proteinExistence type="predicted"/>
<dbReference type="SUPFAM" id="SSF50969">
    <property type="entry name" value="YVTN repeat-like/Quinoprotein amine dehydrogenase"/>
    <property type="match status" value="1"/>
</dbReference>
<reference evidence="1 2" key="1">
    <citation type="journal article" date="2015" name="Stand. Genomic Sci.">
        <title>Genomic Encyclopedia of Bacterial and Archaeal Type Strains, Phase III: the genomes of soil and plant-associated and newly described type strains.</title>
        <authorList>
            <person name="Whitman W.B."/>
            <person name="Woyke T."/>
            <person name="Klenk H.P."/>
            <person name="Zhou Y."/>
            <person name="Lilburn T.G."/>
            <person name="Beck B.J."/>
            <person name="De Vos P."/>
            <person name="Vandamme P."/>
            <person name="Eisen J.A."/>
            <person name="Garrity G."/>
            <person name="Hugenholtz P."/>
            <person name="Kyrpides N.C."/>
        </authorList>
    </citation>
    <scope>NUCLEOTIDE SEQUENCE [LARGE SCALE GENOMIC DNA]</scope>
    <source>
        <strain evidence="1 2">VKM Ac-2538</strain>
    </source>
</reference>
<dbReference type="Proteomes" id="UP000295818">
    <property type="component" value="Unassembled WGS sequence"/>
</dbReference>